<dbReference type="EMBL" id="NBNE01000674">
    <property type="protein sequence ID" value="OWZ17910.1"/>
    <property type="molecule type" value="Genomic_DNA"/>
</dbReference>
<dbReference type="AlphaFoldDB" id="A0A225WM23"/>
<accession>A0A225WM23</accession>
<sequence length="151" mass="17699">MRCPFRCYLRYRPKKYTWLTTSLWQTAIPYSISNQRFMSARSESLIRRRRANHHRPDNSRPVFSCEYLRQGPHRPSQYLHITIRCDAVAPETLRPRQTYPHAEAKLQLVTSLPRLDTSVHTANPVTSLAVAWEMIMCWSLTPPRPLAGLDH</sequence>
<evidence type="ECO:0000313" key="1">
    <source>
        <dbReference type="EMBL" id="OWZ17910.1"/>
    </source>
</evidence>
<gene>
    <name evidence="1" type="ORF">PHMEG_0008090</name>
</gene>
<protein>
    <submittedName>
        <fullName evidence="1">Uncharacterized protein</fullName>
    </submittedName>
</protein>
<name>A0A225WM23_9STRA</name>
<keyword evidence="2" id="KW-1185">Reference proteome</keyword>
<reference evidence="2" key="1">
    <citation type="submission" date="2017-03" db="EMBL/GenBank/DDBJ databases">
        <title>Phytopthora megakarya and P. palmivora, two closely related causual agents of cacao black pod achieved similar genome size and gene model numbers by different mechanisms.</title>
        <authorList>
            <person name="Ali S."/>
            <person name="Shao J."/>
            <person name="Larry D.J."/>
            <person name="Kronmiller B."/>
            <person name="Shen D."/>
            <person name="Strem M.D."/>
            <person name="Melnick R.L."/>
            <person name="Guiltinan M.J."/>
            <person name="Tyler B.M."/>
            <person name="Meinhardt L.W."/>
            <person name="Bailey B.A."/>
        </authorList>
    </citation>
    <scope>NUCLEOTIDE SEQUENCE [LARGE SCALE GENOMIC DNA]</scope>
    <source>
        <strain evidence="2">zdho120</strain>
    </source>
</reference>
<evidence type="ECO:0000313" key="2">
    <source>
        <dbReference type="Proteomes" id="UP000198211"/>
    </source>
</evidence>
<organism evidence="1 2">
    <name type="scientific">Phytophthora megakarya</name>
    <dbReference type="NCBI Taxonomy" id="4795"/>
    <lineage>
        <taxon>Eukaryota</taxon>
        <taxon>Sar</taxon>
        <taxon>Stramenopiles</taxon>
        <taxon>Oomycota</taxon>
        <taxon>Peronosporomycetes</taxon>
        <taxon>Peronosporales</taxon>
        <taxon>Peronosporaceae</taxon>
        <taxon>Phytophthora</taxon>
    </lineage>
</organism>
<proteinExistence type="predicted"/>
<comment type="caution">
    <text evidence="1">The sequence shown here is derived from an EMBL/GenBank/DDBJ whole genome shotgun (WGS) entry which is preliminary data.</text>
</comment>
<dbReference type="Proteomes" id="UP000198211">
    <property type="component" value="Unassembled WGS sequence"/>
</dbReference>